<evidence type="ECO:0000313" key="1">
    <source>
        <dbReference type="EMBL" id="KAI8524827.1"/>
    </source>
</evidence>
<dbReference type="EMBL" id="CM046400">
    <property type="protein sequence ID" value="KAI8524827.1"/>
    <property type="molecule type" value="Genomic_DNA"/>
</dbReference>
<keyword evidence="2" id="KW-1185">Reference proteome</keyword>
<reference evidence="1" key="1">
    <citation type="submission" date="2022-02" db="EMBL/GenBank/DDBJ databases">
        <title>Plant Genome Project.</title>
        <authorList>
            <person name="Zhang R.-G."/>
        </authorList>
    </citation>
    <scope>NUCLEOTIDE SEQUENCE</scope>
    <source>
        <strain evidence="1">AT1</strain>
    </source>
</reference>
<name>A0ACC0L8E2_RHOML</name>
<comment type="caution">
    <text evidence="1">The sequence shown here is derived from an EMBL/GenBank/DDBJ whole genome shotgun (WGS) entry which is preliminary data.</text>
</comment>
<dbReference type="Proteomes" id="UP001062846">
    <property type="component" value="Chromosome 13"/>
</dbReference>
<sequence length="79" mass="9130">MFTVDKWQAHLSFSSLVERLEFLTLFVYFLDGESILEVTICYLRVLSPRMKGRVLRLCLLAGTLISTFALLRIFLLTIS</sequence>
<proteinExistence type="predicted"/>
<organism evidence="1 2">
    <name type="scientific">Rhododendron molle</name>
    <name type="common">Chinese azalea</name>
    <name type="synonym">Azalea mollis</name>
    <dbReference type="NCBI Taxonomy" id="49168"/>
    <lineage>
        <taxon>Eukaryota</taxon>
        <taxon>Viridiplantae</taxon>
        <taxon>Streptophyta</taxon>
        <taxon>Embryophyta</taxon>
        <taxon>Tracheophyta</taxon>
        <taxon>Spermatophyta</taxon>
        <taxon>Magnoliopsida</taxon>
        <taxon>eudicotyledons</taxon>
        <taxon>Gunneridae</taxon>
        <taxon>Pentapetalae</taxon>
        <taxon>asterids</taxon>
        <taxon>Ericales</taxon>
        <taxon>Ericaceae</taxon>
        <taxon>Ericoideae</taxon>
        <taxon>Rhodoreae</taxon>
        <taxon>Rhododendron</taxon>
    </lineage>
</organism>
<protein>
    <submittedName>
        <fullName evidence="1">Uncharacterized protein</fullName>
    </submittedName>
</protein>
<gene>
    <name evidence="1" type="ORF">RHMOL_Rhmol13G0180100</name>
</gene>
<evidence type="ECO:0000313" key="2">
    <source>
        <dbReference type="Proteomes" id="UP001062846"/>
    </source>
</evidence>
<accession>A0ACC0L8E2</accession>